<protein>
    <submittedName>
        <fullName evidence="7">Threonine/homoserine/homoserine lactone efflux protein</fullName>
    </submittedName>
</protein>
<keyword evidence="4 6" id="KW-1133">Transmembrane helix</keyword>
<evidence type="ECO:0000256" key="1">
    <source>
        <dbReference type="ARBA" id="ARBA00004651"/>
    </source>
</evidence>
<dbReference type="Pfam" id="PF01810">
    <property type="entry name" value="LysE"/>
    <property type="match status" value="1"/>
</dbReference>
<dbReference type="PANTHER" id="PTHR30086:SF20">
    <property type="entry name" value="ARGININE EXPORTER PROTEIN ARGO-RELATED"/>
    <property type="match status" value="1"/>
</dbReference>
<reference evidence="7 8" key="1">
    <citation type="submission" date="2018-08" db="EMBL/GenBank/DDBJ databases">
        <title>Genomic Encyclopedia of Type Strains, Phase IV (KMG-IV): sequencing the most valuable type-strain genomes for metagenomic binning, comparative biology and taxonomic classification.</title>
        <authorList>
            <person name="Goeker M."/>
        </authorList>
    </citation>
    <scope>NUCLEOTIDE SEQUENCE [LARGE SCALE GENOMIC DNA]</scope>
    <source>
        <strain evidence="7 8">DSM 23923</strain>
    </source>
</reference>
<evidence type="ECO:0000256" key="2">
    <source>
        <dbReference type="ARBA" id="ARBA00022475"/>
    </source>
</evidence>
<accession>A0A347ZPF5</accession>
<dbReference type="InterPro" id="IPR001123">
    <property type="entry name" value="LeuE-type"/>
</dbReference>
<proteinExistence type="predicted"/>
<evidence type="ECO:0000256" key="5">
    <source>
        <dbReference type="ARBA" id="ARBA00023136"/>
    </source>
</evidence>
<dbReference type="Proteomes" id="UP000256388">
    <property type="component" value="Unassembled WGS sequence"/>
</dbReference>
<feature type="transmembrane region" description="Helical" evidence="6">
    <location>
        <begin position="174"/>
        <end position="194"/>
    </location>
</feature>
<dbReference type="RefSeq" id="WP_116226389.1">
    <property type="nucleotide sequence ID" value="NZ_AP018437.1"/>
</dbReference>
<dbReference type="AlphaFoldDB" id="A0A347ZPF5"/>
<dbReference type="EMBL" id="QUMS01000006">
    <property type="protein sequence ID" value="REG04800.1"/>
    <property type="molecule type" value="Genomic_DNA"/>
</dbReference>
<organism evidence="7 8">
    <name type="scientific">Pelolinea submarina</name>
    <dbReference type="NCBI Taxonomy" id="913107"/>
    <lineage>
        <taxon>Bacteria</taxon>
        <taxon>Bacillati</taxon>
        <taxon>Chloroflexota</taxon>
        <taxon>Anaerolineae</taxon>
        <taxon>Anaerolineales</taxon>
        <taxon>Anaerolineaceae</taxon>
        <taxon>Pelolinea</taxon>
    </lineage>
</organism>
<keyword evidence="3 6" id="KW-0812">Transmembrane</keyword>
<keyword evidence="8" id="KW-1185">Reference proteome</keyword>
<comment type="caution">
    <text evidence="7">The sequence shown here is derived from an EMBL/GenBank/DDBJ whole genome shotgun (WGS) entry which is preliminary data.</text>
</comment>
<feature type="transmembrane region" description="Helical" evidence="6">
    <location>
        <begin position="40"/>
        <end position="66"/>
    </location>
</feature>
<dbReference type="PANTHER" id="PTHR30086">
    <property type="entry name" value="ARGININE EXPORTER PROTEIN ARGO"/>
    <property type="match status" value="1"/>
</dbReference>
<dbReference type="OrthoDB" id="198428at2"/>
<keyword evidence="2" id="KW-1003">Cell membrane</keyword>
<name>A0A347ZPF5_9CHLR</name>
<sequence>MNGIIPLLTYIFVVSFTPGPNNIMSMTNGMRYGYRSILRFIGGILCGFAIIALSAGMLNLFMANLIPASGKWLKILAAVYMFYLAFRILRSGPMNDGKEGSSTNRFWFGFTMQFMNVKAILFAISVFSLFVSDFSKDFFMVVLFALFLVFVTFMGTSLWALGGTLFRSLAQKHYKVFNGIMGGLLIYTAIAGLIK</sequence>
<evidence type="ECO:0000256" key="4">
    <source>
        <dbReference type="ARBA" id="ARBA00022989"/>
    </source>
</evidence>
<feature type="transmembrane region" description="Helical" evidence="6">
    <location>
        <begin position="72"/>
        <end position="89"/>
    </location>
</feature>
<evidence type="ECO:0000313" key="7">
    <source>
        <dbReference type="EMBL" id="REG04800.1"/>
    </source>
</evidence>
<gene>
    <name evidence="7" type="ORF">DFR64_3152</name>
</gene>
<dbReference type="GO" id="GO:0015171">
    <property type="term" value="F:amino acid transmembrane transporter activity"/>
    <property type="evidence" value="ECO:0007669"/>
    <property type="project" value="TreeGrafter"/>
</dbReference>
<evidence type="ECO:0000313" key="8">
    <source>
        <dbReference type="Proteomes" id="UP000256388"/>
    </source>
</evidence>
<dbReference type="GO" id="GO:0005886">
    <property type="term" value="C:plasma membrane"/>
    <property type="evidence" value="ECO:0007669"/>
    <property type="project" value="UniProtKB-SubCell"/>
</dbReference>
<feature type="transmembrane region" description="Helical" evidence="6">
    <location>
        <begin position="110"/>
        <end position="132"/>
    </location>
</feature>
<comment type="subcellular location">
    <subcellularLocation>
        <location evidence="1">Cell membrane</location>
        <topology evidence="1">Multi-pass membrane protein</topology>
    </subcellularLocation>
</comment>
<keyword evidence="5 6" id="KW-0472">Membrane</keyword>
<evidence type="ECO:0000256" key="6">
    <source>
        <dbReference type="SAM" id="Phobius"/>
    </source>
</evidence>
<dbReference type="GO" id="GO:0033228">
    <property type="term" value="P:cysteine export across plasma membrane"/>
    <property type="evidence" value="ECO:0007669"/>
    <property type="project" value="TreeGrafter"/>
</dbReference>
<evidence type="ECO:0000256" key="3">
    <source>
        <dbReference type="ARBA" id="ARBA00022692"/>
    </source>
</evidence>
<feature type="transmembrane region" description="Helical" evidence="6">
    <location>
        <begin position="138"/>
        <end position="162"/>
    </location>
</feature>